<dbReference type="Proteomes" id="UP000233748">
    <property type="component" value="Unassembled WGS sequence"/>
</dbReference>
<protein>
    <submittedName>
        <fullName evidence="1">Uncharacterized protein</fullName>
    </submittedName>
</protein>
<evidence type="ECO:0000313" key="3">
    <source>
        <dbReference type="Proteomes" id="UP000233720"/>
    </source>
</evidence>
<evidence type="ECO:0000313" key="2">
    <source>
        <dbReference type="EMBL" id="PKV17550.1"/>
    </source>
</evidence>
<reference evidence="3 4" key="1">
    <citation type="submission" date="2017-11" db="EMBL/GenBank/DDBJ databases">
        <title>Xanthomonas prunicola sp. nov., a novel pathogen that affects nectarine (Prunus persica var. nectarine) trees.</title>
        <authorList>
            <person name="Lopez M."/>
            <person name="Lopez-Soriano P."/>
            <person name="Garita-Cambronero J."/>
            <person name="Beltran C."/>
            <person name="Taghouti G."/>
            <person name="Portier P."/>
            <person name="Cubero J."/>
            <person name="Fischer-Le Saux M."/>
            <person name="Marco-Noales E."/>
        </authorList>
    </citation>
    <scope>NUCLEOTIDE SEQUENCE [LARGE SCALE GENOMIC DNA]</scope>
    <source>
        <strain evidence="1 3">CFBP8353</strain>
        <strain evidence="2 4">CFBP8354</strain>
    </source>
</reference>
<name>A0A2N3RL93_9XANT</name>
<dbReference type="EMBL" id="PHKW01000002">
    <property type="protein sequence ID" value="PKV17550.1"/>
    <property type="molecule type" value="Genomic_DNA"/>
</dbReference>
<keyword evidence="4" id="KW-1185">Reference proteome</keyword>
<gene>
    <name evidence="1" type="ORF">XpruCFBP8353_08515</name>
    <name evidence="2" type="ORF">XpruCFBP8354_08515</name>
</gene>
<sequence>MSQHAIEELIERCVQLVDRGSLSRTHKAALMRSLLGLQARYDTGLTWFRVHTELLRHGVLVRTAVEEIDDATLRAQALAAEAPGWLEGAQGEVYLQWQDQARVVYRRPDTGHTLPLAEVFGDVLDLAHQADDIALFTDCYGLLVNGWLDETFDAADGIAPTLDGLLASDTLRAIRALAALRGLKPRRGAPEDLAVPRLADSGTSGEIEREMGLRFFLQPKRTPAALRTARDKARRQQVRLRELLPQLVEQHLGTSLRAAGWSAVTVEASHRWQWIRDHDGSRQCLWASYDPNLGELMVQAGLQHARLLAWQQRAATTQLHDLHCVADATTFLGKQVLDSADVGDYGGWALNPAHSDAVLSAALARLATALPALDVHFFSRITDQLAGPWFQRSADTWLQLLEHGDDNGVVPPEVIFASPDSVLLVFVFFHLEFGEQTRANAHVEQLRQRLAARARPTVWHRQWLAPFLQQWEHGAGTAPMPPLLHPLLLDHLRANDGA</sequence>
<evidence type="ECO:0000313" key="4">
    <source>
        <dbReference type="Proteomes" id="UP000233748"/>
    </source>
</evidence>
<dbReference type="Proteomes" id="UP000233720">
    <property type="component" value="Unassembled WGS sequence"/>
</dbReference>
<proteinExistence type="predicted"/>
<evidence type="ECO:0000313" key="1">
    <source>
        <dbReference type="EMBL" id="PKV13272.1"/>
    </source>
</evidence>
<dbReference type="RefSeq" id="WP_101362837.1">
    <property type="nucleotide sequence ID" value="NZ_PHKV01000002.1"/>
</dbReference>
<dbReference type="AlphaFoldDB" id="A0A2N3RL93"/>
<organism evidence="1 3">
    <name type="scientific">Xanthomonas prunicola</name>
    <dbReference type="NCBI Taxonomy" id="2053930"/>
    <lineage>
        <taxon>Bacteria</taxon>
        <taxon>Pseudomonadati</taxon>
        <taxon>Pseudomonadota</taxon>
        <taxon>Gammaproteobacteria</taxon>
        <taxon>Lysobacterales</taxon>
        <taxon>Lysobacteraceae</taxon>
        <taxon>Xanthomonas</taxon>
    </lineage>
</organism>
<comment type="caution">
    <text evidence="1">The sequence shown here is derived from an EMBL/GenBank/DDBJ whole genome shotgun (WGS) entry which is preliminary data.</text>
</comment>
<dbReference type="OrthoDB" id="1446882at2"/>
<accession>A0A2N3RL93</accession>
<dbReference type="EMBL" id="PHKV01000002">
    <property type="protein sequence ID" value="PKV13272.1"/>
    <property type="molecule type" value="Genomic_DNA"/>
</dbReference>